<evidence type="ECO:0000313" key="1">
    <source>
        <dbReference type="EMBL" id="GGE59856.1"/>
    </source>
</evidence>
<proteinExistence type="predicted"/>
<dbReference type="RefSeq" id="WP_188387114.1">
    <property type="nucleotide sequence ID" value="NZ_BMFK01000001.1"/>
</dbReference>
<dbReference type="EMBL" id="BMFK01000001">
    <property type="protein sequence ID" value="GGE59856.1"/>
    <property type="molecule type" value="Genomic_DNA"/>
</dbReference>
<keyword evidence="2" id="KW-1185">Reference proteome</keyword>
<name>A0A917AMF7_9BACI</name>
<dbReference type="Proteomes" id="UP000605259">
    <property type="component" value="Unassembled WGS sequence"/>
</dbReference>
<accession>A0A917AMF7</accession>
<dbReference type="AlphaFoldDB" id="A0A917AMF7"/>
<reference evidence="1" key="1">
    <citation type="journal article" date="2014" name="Int. J. Syst. Evol. Microbiol.">
        <title>Complete genome sequence of Corynebacterium casei LMG S-19264T (=DSM 44701T), isolated from a smear-ripened cheese.</title>
        <authorList>
            <consortium name="US DOE Joint Genome Institute (JGI-PGF)"/>
            <person name="Walter F."/>
            <person name="Albersmeier A."/>
            <person name="Kalinowski J."/>
            <person name="Ruckert C."/>
        </authorList>
    </citation>
    <scope>NUCLEOTIDE SEQUENCE</scope>
    <source>
        <strain evidence="1">CGMCC 1.12698</strain>
    </source>
</reference>
<protein>
    <recommendedName>
        <fullName evidence="3">YodN</fullName>
    </recommendedName>
</protein>
<comment type="caution">
    <text evidence="1">The sequence shown here is derived from an EMBL/GenBank/DDBJ whole genome shotgun (WGS) entry which is preliminary data.</text>
</comment>
<evidence type="ECO:0008006" key="3">
    <source>
        <dbReference type="Google" id="ProtNLM"/>
    </source>
</evidence>
<reference evidence="1" key="2">
    <citation type="submission" date="2020-09" db="EMBL/GenBank/DDBJ databases">
        <authorList>
            <person name="Sun Q."/>
            <person name="Zhou Y."/>
        </authorList>
    </citation>
    <scope>NUCLEOTIDE SEQUENCE</scope>
    <source>
        <strain evidence="1">CGMCC 1.12698</strain>
    </source>
</reference>
<organism evidence="1 2">
    <name type="scientific">Priestia taiwanensis</name>
    <dbReference type="NCBI Taxonomy" id="1347902"/>
    <lineage>
        <taxon>Bacteria</taxon>
        <taxon>Bacillati</taxon>
        <taxon>Bacillota</taxon>
        <taxon>Bacilli</taxon>
        <taxon>Bacillales</taxon>
        <taxon>Bacillaceae</taxon>
        <taxon>Priestia</taxon>
    </lineage>
</organism>
<sequence>MSRKKQPKYNVGDIVVITLYGTVGKITNIKSVDGVYVYEVNNHDGLYVENTLQLISDYEGKASEKEWIELNYKFAYGDLVRVAGYEKDLFRVVGFRTEVWRYKNDAWEDTIYELSRVTDGEWLEADEADLLLVANAQTANLILKKLKYDKSSIGKLDLGKLKSVNDVKRVGTRTNKDEIIDGLLDVYNDYSALYENFQDKDYKVVMDLILKNLSKLVEKHK</sequence>
<evidence type="ECO:0000313" key="2">
    <source>
        <dbReference type="Proteomes" id="UP000605259"/>
    </source>
</evidence>
<gene>
    <name evidence="1" type="ORF">GCM10007140_07780</name>
</gene>